<evidence type="ECO:0000313" key="2">
    <source>
        <dbReference type="Proteomes" id="UP000293852"/>
    </source>
</evidence>
<dbReference type="Proteomes" id="UP000293852">
    <property type="component" value="Unassembled WGS sequence"/>
</dbReference>
<reference evidence="1 2" key="1">
    <citation type="submission" date="2019-02" db="EMBL/GenBank/DDBJ databases">
        <title>Sequencing the genomes of 1000 actinobacteria strains.</title>
        <authorList>
            <person name="Klenk H.-P."/>
        </authorList>
    </citation>
    <scope>NUCLEOTIDE SEQUENCE [LARGE SCALE GENOMIC DNA]</scope>
    <source>
        <strain evidence="1 2">DSM 16932</strain>
    </source>
</reference>
<evidence type="ECO:0000313" key="1">
    <source>
        <dbReference type="EMBL" id="RZS61201.1"/>
    </source>
</evidence>
<accession>A0A4Q7M1S8</accession>
<dbReference type="RefSeq" id="WP_130413710.1">
    <property type="nucleotide sequence ID" value="NZ_SGWX01000001.1"/>
</dbReference>
<dbReference type="EMBL" id="SGWX01000001">
    <property type="protein sequence ID" value="RZS61201.1"/>
    <property type="molecule type" value="Genomic_DNA"/>
</dbReference>
<dbReference type="AlphaFoldDB" id="A0A4Q7M1S8"/>
<gene>
    <name evidence="1" type="ORF">EV386_1492</name>
</gene>
<comment type="caution">
    <text evidence="1">The sequence shown here is derived from an EMBL/GenBank/DDBJ whole genome shotgun (WGS) entry which is preliminary data.</text>
</comment>
<sequence length="119" mass="13503">MTTPLILNTLPPLSAEPAPDVDLDKPIACWCCENHPSFGPREHDLWDDETQAWIYHCDCPRHHVAVSHDPARWVARQEVGRLEDGNVVDRSTLTWPLCDLCAQNWKDETSFGGVDIFPL</sequence>
<proteinExistence type="predicted"/>
<name>A0A4Q7M1S8_9MICO</name>
<protein>
    <submittedName>
        <fullName evidence="1">Uncharacterized protein</fullName>
    </submittedName>
</protein>
<organism evidence="1 2">
    <name type="scientific">Xylanimonas ulmi</name>
    <dbReference type="NCBI Taxonomy" id="228973"/>
    <lineage>
        <taxon>Bacteria</taxon>
        <taxon>Bacillati</taxon>
        <taxon>Actinomycetota</taxon>
        <taxon>Actinomycetes</taxon>
        <taxon>Micrococcales</taxon>
        <taxon>Promicromonosporaceae</taxon>
        <taxon>Xylanimonas</taxon>
    </lineage>
</organism>
<keyword evidence="2" id="KW-1185">Reference proteome</keyword>